<dbReference type="InterPro" id="IPR036526">
    <property type="entry name" value="C-N_Hydrolase_sf"/>
</dbReference>
<feature type="domain" description="CN hydrolase" evidence="2">
    <location>
        <begin position="159"/>
        <end position="247"/>
    </location>
</feature>
<evidence type="ECO:0000259" key="2">
    <source>
        <dbReference type="Pfam" id="PF00795"/>
    </source>
</evidence>
<dbReference type="RefSeq" id="WP_132421212.1">
    <property type="nucleotide sequence ID" value="NZ_SMFZ01000001.1"/>
</dbReference>
<dbReference type="AlphaFoldDB" id="A0A4R1HVQ9"/>
<dbReference type="Pfam" id="PF00795">
    <property type="entry name" value="CN_hydrolase"/>
    <property type="match status" value="1"/>
</dbReference>
<reference evidence="3 4" key="1">
    <citation type="submission" date="2019-03" db="EMBL/GenBank/DDBJ databases">
        <title>Sequencing the genomes of 1000 actinobacteria strains.</title>
        <authorList>
            <person name="Klenk H.-P."/>
        </authorList>
    </citation>
    <scope>NUCLEOTIDE SEQUENCE [LARGE SCALE GENOMIC DNA]</scope>
    <source>
        <strain evidence="3 4">DSM 44969</strain>
    </source>
</reference>
<evidence type="ECO:0000313" key="3">
    <source>
        <dbReference type="EMBL" id="TCK24810.1"/>
    </source>
</evidence>
<name>A0A4R1HVQ9_PSEEN</name>
<organism evidence="3 4">
    <name type="scientific">Pseudonocardia endophytica</name>
    <dbReference type="NCBI Taxonomy" id="401976"/>
    <lineage>
        <taxon>Bacteria</taxon>
        <taxon>Bacillati</taxon>
        <taxon>Actinomycetota</taxon>
        <taxon>Actinomycetes</taxon>
        <taxon>Pseudonocardiales</taxon>
        <taxon>Pseudonocardiaceae</taxon>
        <taxon>Pseudonocardia</taxon>
    </lineage>
</organism>
<proteinExistence type="predicted"/>
<dbReference type="Proteomes" id="UP000295560">
    <property type="component" value="Unassembled WGS sequence"/>
</dbReference>
<dbReference type="InterPro" id="IPR003010">
    <property type="entry name" value="C-N_Hydrolase"/>
</dbReference>
<gene>
    <name evidence="3" type="ORF">EV378_0603</name>
</gene>
<comment type="caution">
    <text evidence="3">The sequence shown here is derived from an EMBL/GenBank/DDBJ whole genome shotgun (WGS) entry which is preliminary data.</text>
</comment>
<evidence type="ECO:0000256" key="1">
    <source>
        <dbReference type="SAM" id="MobiDB-lite"/>
    </source>
</evidence>
<feature type="compositionally biased region" description="Basic and acidic residues" evidence="1">
    <location>
        <begin position="1"/>
        <end position="15"/>
    </location>
</feature>
<sequence length="268" mass="28416">MRTTTLERDSPRAPDDPDAGDDPPAVRVAVLNQPLELAASRTDVRRSWLQSEALITGITAGEPGLDLLVLSGHGPWHGGPDHLEIIGAACRRARVWAAVRTGGPVPSMALFDRDGHVVSRHTGVPGGTREPRIVDGPGGLRTALAFVGSAGALVSDPGLRGAELVVALRVDPTPGPSAVQRPTRALAWTQSCFVATANACGTVRGHRWAGWSLIAGFDGQVLASCEEEECELAVADLHPGALRSARRRRNRSGVDLHTALRRLRHPSR</sequence>
<evidence type="ECO:0000313" key="4">
    <source>
        <dbReference type="Proteomes" id="UP000295560"/>
    </source>
</evidence>
<dbReference type="EMBL" id="SMFZ01000001">
    <property type="protein sequence ID" value="TCK24810.1"/>
    <property type="molecule type" value="Genomic_DNA"/>
</dbReference>
<protein>
    <submittedName>
        <fullName evidence="3">Amidase</fullName>
    </submittedName>
</protein>
<accession>A0A4R1HVQ9</accession>
<dbReference type="Gene3D" id="3.60.110.10">
    <property type="entry name" value="Carbon-nitrogen hydrolase"/>
    <property type="match status" value="1"/>
</dbReference>
<feature type="region of interest" description="Disordered" evidence="1">
    <location>
        <begin position="1"/>
        <end position="24"/>
    </location>
</feature>
<dbReference type="OrthoDB" id="9811121at2"/>
<keyword evidence="4" id="KW-1185">Reference proteome</keyword>
<dbReference type="SUPFAM" id="SSF56317">
    <property type="entry name" value="Carbon-nitrogen hydrolase"/>
    <property type="match status" value="1"/>
</dbReference>